<dbReference type="PROSITE" id="PS51030">
    <property type="entry name" value="NUCLEAR_REC_DBD_2"/>
    <property type="match status" value="1"/>
</dbReference>
<dbReference type="PROSITE" id="PS51843">
    <property type="entry name" value="NR_LBD"/>
    <property type="match status" value="1"/>
</dbReference>
<keyword evidence="14" id="KW-1185">Reference proteome</keyword>
<dbReference type="PRINTS" id="PR00398">
    <property type="entry name" value="STRDHORMONER"/>
</dbReference>
<evidence type="ECO:0000313" key="13">
    <source>
        <dbReference type="EMBL" id="KAJ6638579.1"/>
    </source>
</evidence>
<dbReference type="InterPro" id="IPR050274">
    <property type="entry name" value="Nuclear_hormone_rcpt_NR2"/>
</dbReference>
<feature type="domain" description="Nuclear receptor" evidence="11">
    <location>
        <begin position="1"/>
        <end position="70"/>
    </location>
</feature>
<dbReference type="Gene3D" id="1.10.565.10">
    <property type="entry name" value="Retinoid X Receptor"/>
    <property type="match status" value="1"/>
</dbReference>
<dbReference type="GO" id="GO:0043565">
    <property type="term" value="F:sequence-specific DNA binding"/>
    <property type="evidence" value="ECO:0007669"/>
    <property type="project" value="InterPro"/>
</dbReference>
<accession>A0A9Q0MW15</accession>
<evidence type="ECO:0000256" key="1">
    <source>
        <dbReference type="ARBA" id="ARBA00004123"/>
    </source>
</evidence>
<dbReference type="InterPro" id="IPR013088">
    <property type="entry name" value="Znf_NHR/GATA"/>
</dbReference>
<keyword evidence="9" id="KW-0539">Nucleus</keyword>
<dbReference type="SUPFAM" id="SSF57716">
    <property type="entry name" value="Glucocorticoid receptor-like (DNA-binding domain)"/>
    <property type="match status" value="1"/>
</dbReference>
<keyword evidence="5" id="KW-0805">Transcription regulation</keyword>
<dbReference type="AlphaFoldDB" id="A0A9Q0MW15"/>
<comment type="caution">
    <text evidence="13">The sequence shown here is derived from an EMBL/GenBank/DDBJ whole genome shotgun (WGS) entry which is preliminary data.</text>
</comment>
<dbReference type="PANTHER" id="PTHR24083">
    <property type="entry name" value="NUCLEAR HORMONE RECEPTOR"/>
    <property type="match status" value="1"/>
</dbReference>
<dbReference type="InterPro" id="IPR035500">
    <property type="entry name" value="NHR-like_dom_sf"/>
</dbReference>
<dbReference type="Pfam" id="PF00104">
    <property type="entry name" value="Hormone_recep"/>
    <property type="match status" value="1"/>
</dbReference>
<feature type="compositionally biased region" description="Polar residues" evidence="10">
    <location>
        <begin position="81"/>
        <end position="92"/>
    </location>
</feature>
<keyword evidence="3" id="KW-0863">Zinc-finger</keyword>
<evidence type="ECO:0000256" key="5">
    <source>
        <dbReference type="ARBA" id="ARBA00023015"/>
    </source>
</evidence>
<dbReference type="InterPro" id="IPR000536">
    <property type="entry name" value="Nucl_hrmn_rcpt_lig-bd"/>
</dbReference>
<dbReference type="Proteomes" id="UP001151699">
    <property type="component" value="Chromosome X"/>
</dbReference>
<name>A0A9Q0MW15_9DIPT</name>
<comment type="subcellular location">
    <subcellularLocation>
        <location evidence="1">Nucleus</location>
    </subcellularLocation>
</comment>
<dbReference type="FunFam" id="1.10.565.10:FF:000041">
    <property type="entry name" value="Nuclear hormone receptor HR78"/>
    <property type="match status" value="1"/>
</dbReference>
<evidence type="ECO:0000256" key="10">
    <source>
        <dbReference type="SAM" id="MobiDB-lite"/>
    </source>
</evidence>
<reference evidence="13" key="1">
    <citation type="submission" date="2022-07" db="EMBL/GenBank/DDBJ databases">
        <authorList>
            <person name="Trinca V."/>
            <person name="Uliana J.V.C."/>
            <person name="Torres T.T."/>
            <person name="Ward R.J."/>
            <person name="Monesi N."/>
        </authorList>
    </citation>
    <scope>NUCLEOTIDE SEQUENCE</scope>
    <source>
        <strain evidence="13">HSMRA1968</strain>
        <tissue evidence="13">Whole embryos</tissue>
    </source>
</reference>
<keyword evidence="4" id="KW-0862">Zinc</keyword>
<sequence>CSDKASGRHYGAISCEGCKGFFKRSIRKQLAYQCRGTKNCEITKHHRNRCQFCRLQKCLACGMRTVQHERKPMLDKKEAPSSGNSANVSTSIVSGSTLNSTGGVQTGGYSQNRANKNSGFWRGDFSTSSQNENANISNMFPVNFSFADLTNTLAQRGILAPIYPSDQLTVTAIQNEDENSLDTTPTNSPAANTLNSLSTEADEIDDDEFNDLNLDDPLISEQDMVFNLQPPTLVPTYLNVHYLCESGSRLLFLSIYWAKRIQAFKVLSDETQVTLLRNAWAELFAFGLAQCSETLSIQTIMSSLVNYGKTVISQDKVVPSNAKKMVEHIWKLQEFVRAMNELELDDYEYAYLKLISLFNADNVGIHPNQRAKVEKIQELAIQFLRTFTNRNVSHHDVRLTKLLLKISSLRALDPLVIEDLFFTHLLMGQVQIENVIPYILKMGGGGMFFAPKKSTVNAYTVKT</sequence>
<dbReference type="InterPro" id="IPR001628">
    <property type="entry name" value="Znf_hrmn_rcpt"/>
</dbReference>
<feature type="non-terminal residue" evidence="13">
    <location>
        <position position="1"/>
    </location>
</feature>
<evidence type="ECO:0000256" key="6">
    <source>
        <dbReference type="ARBA" id="ARBA00023125"/>
    </source>
</evidence>
<evidence type="ECO:0000256" key="3">
    <source>
        <dbReference type="ARBA" id="ARBA00022771"/>
    </source>
</evidence>
<evidence type="ECO:0000256" key="8">
    <source>
        <dbReference type="ARBA" id="ARBA00023170"/>
    </source>
</evidence>
<dbReference type="SMART" id="SM00430">
    <property type="entry name" value="HOLI"/>
    <property type="match status" value="1"/>
</dbReference>
<dbReference type="GO" id="GO:0005634">
    <property type="term" value="C:nucleus"/>
    <property type="evidence" value="ECO:0007669"/>
    <property type="project" value="UniProtKB-SubCell"/>
</dbReference>
<dbReference type="GO" id="GO:0008270">
    <property type="term" value="F:zinc ion binding"/>
    <property type="evidence" value="ECO:0007669"/>
    <property type="project" value="UniProtKB-KW"/>
</dbReference>
<feature type="region of interest" description="Disordered" evidence="10">
    <location>
        <begin position="73"/>
        <end position="92"/>
    </location>
</feature>
<feature type="non-terminal residue" evidence="13">
    <location>
        <position position="463"/>
    </location>
</feature>
<evidence type="ECO:0000313" key="14">
    <source>
        <dbReference type="Proteomes" id="UP001151699"/>
    </source>
</evidence>
<dbReference type="GO" id="GO:0003700">
    <property type="term" value="F:DNA-binding transcription factor activity"/>
    <property type="evidence" value="ECO:0007669"/>
    <property type="project" value="InterPro"/>
</dbReference>
<evidence type="ECO:0000256" key="9">
    <source>
        <dbReference type="ARBA" id="ARBA00023242"/>
    </source>
</evidence>
<dbReference type="Pfam" id="PF00105">
    <property type="entry name" value="zf-C4"/>
    <property type="match status" value="1"/>
</dbReference>
<dbReference type="InterPro" id="IPR001723">
    <property type="entry name" value="Nuclear_hrmn_rcpt"/>
</dbReference>
<organism evidence="13 14">
    <name type="scientific">Pseudolycoriella hygida</name>
    <dbReference type="NCBI Taxonomy" id="35572"/>
    <lineage>
        <taxon>Eukaryota</taxon>
        <taxon>Metazoa</taxon>
        <taxon>Ecdysozoa</taxon>
        <taxon>Arthropoda</taxon>
        <taxon>Hexapoda</taxon>
        <taxon>Insecta</taxon>
        <taxon>Pterygota</taxon>
        <taxon>Neoptera</taxon>
        <taxon>Endopterygota</taxon>
        <taxon>Diptera</taxon>
        <taxon>Nematocera</taxon>
        <taxon>Sciaroidea</taxon>
        <taxon>Sciaridae</taxon>
        <taxon>Pseudolycoriella</taxon>
    </lineage>
</organism>
<keyword evidence="8 13" id="KW-0675">Receptor</keyword>
<keyword evidence="6" id="KW-0238">DNA-binding</keyword>
<proteinExistence type="predicted"/>
<dbReference type="OrthoDB" id="40902at2759"/>
<evidence type="ECO:0000259" key="11">
    <source>
        <dbReference type="PROSITE" id="PS51030"/>
    </source>
</evidence>
<evidence type="ECO:0000259" key="12">
    <source>
        <dbReference type="PROSITE" id="PS51843"/>
    </source>
</evidence>
<keyword evidence="2" id="KW-0479">Metal-binding</keyword>
<evidence type="ECO:0000256" key="4">
    <source>
        <dbReference type="ARBA" id="ARBA00022833"/>
    </source>
</evidence>
<evidence type="ECO:0000256" key="2">
    <source>
        <dbReference type="ARBA" id="ARBA00022723"/>
    </source>
</evidence>
<keyword evidence="7" id="KW-0804">Transcription</keyword>
<feature type="domain" description="NR LBD" evidence="12">
    <location>
        <begin position="205"/>
        <end position="442"/>
    </location>
</feature>
<dbReference type="SMART" id="SM00399">
    <property type="entry name" value="ZnF_C4"/>
    <property type="match status" value="1"/>
</dbReference>
<dbReference type="Gene3D" id="3.30.50.10">
    <property type="entry name" value="Erythroid Transcription Factor GATA-1, subunit A"/>
    <property type="match status" value="1"/>
</dbReference>
<protein>
    <submittedName>
        <fullName evidence="13">Nuclear receptor subfamily 2 group C member 2</fullName>
    </submittedName>
</protein>
<gene>
    <name evidence="13" type="primary">NR2C2</name>
    <name evidence="13" type="ORF">Bhyg_11316</name>
</gene>
<dbReference type="EMBL" id="WJQU01000003">
    <property type="protein sequence ID" value="KAJ6638579.1"/>
    <property type="molecule type" value="Genomic_DNA"/>
</dbReference>
<dbReference type="PRINTS" id="PR00047">
    <property type="entry name" value="STROIDFINGER"/>
</dbReference>
<dbReference type="SUPFAM" id="SSF48508">
    <property type="entry name" value="Nuclear receptor ligand-binding domain"/>
    <property type="match status" value="1"/>
</dbReference>
<evidence type="ECO:0000256" key="7">
    <source>
        <dbReference type="ARBA" id="ARBA00023163"/>
    </source>
</evidence>